<evidence type="ECO:0000313" key="2">
    <source>
        <dbReference type="Proteomes" id="UP001303222"/>
    </source>
</evidence>
<proteinExistence type="predicted"/>
<gene>
    <name evidence="1" type="ORF">QBC32DRAFT_53834</name>
</gene>
<evidence type="ECO:0000313" key="1">
    <source>
        <dbReference type="EMBL" id="KAK3948601.1"/>
    </source>
</evidence>
<dbReference type="CDD" id="cd09917">
    <property type="entry name" value="F-box_SF"/>
    <property type="match status" value="1"/>
</dbReference>
<comment type="caution">
    <text evidence="1">The sequence shown here is derived from an EMBL/GenBank/DDBJ whole genome shotgun (WGS) entry which is preliminary data.</text>
</comment>
<sequence>MRGVKRLRSDAGLSDAFSAIPEAMQNSLAQQFEALGPDVGLRLANLRTLLSSLTPQETRFMRLHLQSLPAPADIVSRFPTDILVEISPYLCALDIVNILNVSKAWRKSWSQRDVVRALAKHHMPNFLQFYHHRNRSQSPDDSTDQDLFNAFHQAARKFSIRQQGLFQSTISNPAPWLHFLTRDRFFTLEPTDDVKDWGDVYPGWGFDEEIPDNTHHLFNHGKTKPGAWKEYAYCDGKVAWMPETTDINLASVTFVDDLRSQKRRVYKVPIPVVLHGSTIHLVALGSELVVVSARRTCYAWDLETGEPDSVTLPSLDIHRVKVEKKRMYILTEHAKVYVWTFKHGIREIDISAVGKPNLFVTLADEMEPLPRCLGRTGIFDILPHPLLDDTFYLFYFKDKAYKTDHDTDEEDEDEDDKVIVVYELNHNGTLRLHTATLPHVWSLTREWGTGDFDFDFLAHRDPTDSDSDDDYEDNIEDYFSHCTQKVDPYGNYAIGQCFLRGRLLKRVGPFQPGFRGIYDDDEKYDEESGLRPNQHLGYTVFFNALTASISTSPFISGIDQDPPIHSGWGGQQIEVIRAPTLRNDLCFCMLLVSESNGQKHLESMDDLPIYCPSSFNSLKEFLPVNHRFTERLANTPAKPGKMTSGYKCSNIVSRYLTERRELVPSIQPQYGLDITFDDEGLHGETRDDFKALWLEMDEDFLVCFGQKGYVAWSFYHDMKDKNATD</sequence>
<dbReference type="EMBL" id="MU859255">
    <property type="protein sequence ID" value="KAK3948601.1"/>
    <property type="molecule type" value="Genomic_DNA"/>
</dbReference>
<keyword evidence="2" id="KW-1185">Reference proteome</keyword>
<name>A0AAN6NMI2_9PEZI</name>
<dbReference type="Proteomes" id="UP001303222">
    <property type="component" value="Unassembled WGS sequence"/>
</dbReference>
<dbReference type="InterPro" id="IPR036047">
    <property type="entry name" value="F-box-like_dom_sf"/>
</dbReference>
<dbReference type="SUPFAM" id="SSF81383">
    <property type="entry name" value="F-box domain"/>
    <property type="match status" value="1"/>
</dbReference>
<organism evidence="1 2">
    <name type="scientific">Pseudoneurospora amorphoporcata</name>
    <dbReference type="NCBI Taxonomy" id="241081"/>
    <lineage>
        <taxon>Eukaryota</taxon>
        <taxon>Fungi</taxon>
        <taxon>Dikarya</taxon>
        <taxon>Ascomycota</taxon>
        <taxon>Pezizomycotina</taxon>
        <taxon>Sordariomycetes</taxon>
        <taxon>Sordariomycetidae</taxon>
        <taxon>Sordariales</taxon>
        <taxon>Sordariaceae</taxon>
        <taxon>Pseudoneurospora</taxon>
    </lineage>
</organism>
<evidence type="ECO:0008006" key="3">
    <source>
        <dbReference type="Google" id="ProtNLM"/>
    </source>
</evidence>
<reference evidence="1" key="2">
    <citation type="submission" date="2023-06" db="EMBL/GenBank/DDBJ databases">
        <authorList>
            <consortium name="Lawrence Berkeley National Laboratory"/>
            <person name="Mondo S.J."/>
            <person name="Hensen N."/>
            <person name="Bonometti L."/>
            <person name="Westerberg I."/>
            <person name="Brannstrom I.O."/>
            <person name="Guillou S."/>
            <person name="Cros-Aarteil S."/>
            <person name="Calhoun S."/>
            <person name="Haridas S."/>
            <person name="Kuo A."/>
            <person name="Pangilinan J."/>
            <person name="Riley R."/>
            <person name="Labutti K."/>
            <person name="Andreopoulos B."/>
            <person name="Lipzen A."/>
            <person name="Chen C."/>
            <person name="Yanf M."/>
            <person name="Daum C."/>
            <person name="Ng V."/>
            <person name="Clum A."/>
            <person name="Steindorff A."/>
            <person name="Ohm R."/>
            <person name="Martin F."/>
            <person name="Silar P."/>
            <person name="Natvig D."/>
            <person name="Lalanne C."/>
            <person name="Gautier V."/>
            <person name="Ament-Velasquez S.L."/>
            <person name="Kruys A."/>
            <person name="Hutchinson M.I."/>
            <person name="Powell A.J."/>
            <person name="Barry K."/>
            <person name="Miller A.N."/>
            <person name="Grigoriev I.V."/>
            <person name="Debuchy R."/>
            <person name="Gladieux P."/>
            <person name="Thoren M.H."/>
            <person name="Johannesson H."/>
        </authorList>
    </citation>
    <scope>NUCLEOTIDE SEQUENCE</scope>
    <source>
        <strain evidence="1">CBS 626.80</strain>
    </source>
</reference>
<protein>
    <recommendedName>
        <fullName evidence="3">F-box domain-containing protein</fullName>
    </recommendedName>
</protein>
<reference evidence="1" key="1">
    <citation type="journal article" date="2023" name="Mol. Phylogenet. Evol.">
        <title>Genome-scale phylogeny and comparative genomics of the fungal order Sordariales.</title>
        <authorList>
            <person name="Hensen N."/>
            <person name="Bonometti L."/>
            <person name="Westerberg I."/>
            <person name="Brannstrom I.O."/>
            <person name="Guillou S."/>
            <person name="Cros-Aarteil S."/>
            <person name="Calhoun S."/>
            <person name="Haridas S."/>
            <person name="Kuo A."/>
            <person name="Mondo S."/>
            <person name="Pangilinan J."/>
            <person name="Riley R."/>
            <person name="LaButti K."/>
            <person name="Andreopoulos B."/>
            <person name="Lipzen A."/>
            <person name="Chen C."/>
            <person name="Yan M."/>
            <person name="Daum C."/>
            <person name="Ng V."/>
            <person name="Clum A."/>
            <person name="Steindorff A."/>
            <person name="Ohm R.A."/>
            <person name="Martin F."/>
            <person name="Silar P."/>
            <person name="Natvig D.O."/>
            <person name="Lalanne C."/>
            <person name="Gautier V."/>
            <person name="Ament-Velasquez S.L."/>
            <person name="Kruys A."/>
            <person name="Hutchinson M.I."/>
            <person name="Powell A.J."/>
            <person name="Barry K."/>
            <person name="Miller A.N."/>
            <person name="Grigoriev I.V."/>
            <person name="Debuchy R."/>
            <person name="Gladieux P."/>
            <person name="Hiltunen Thoren M."/>
            <person name="Johannesson H."/>
        </authorList>
    </citation>
    <scope>NUCLEOTIDE SEQUENCE</scope>
    <source>
        <strain evidence="1">CBS 626.80</strain>
    </source>
</reference>
<dbReference type="AlphaFoldDB" id="A0AAN6NMI2"/>
<accession>A0AAN6NMI2</accession>